<reference evidence="10 11" key="1">
    <citation type="journal article" date="2020" name="Int. J. Syst. Evol. Microbiol.">
        <title>Novel acetic acid bacteria from cider fermentations: Acetobacter conturbans sp. nov. and Acetobacter fallax sp. nov.</title>
        <authorList>
            <person name="Sombolestani A.S."/>
            <person name="Cleenwerck I."/>
            <person name="Cnockaert M."/>
            <person name="Borremans W."/>
            <person name="Wieme A.D."/>
            <person name="De Vuyst L."/>
            <person name="Vandamme P."/>
        </authorList>
    </citation>
    <scope>NUCLEOTIDE SEQUENCE [LARGE SCALE GENOMIC DNA]</scope>
    <source>
        <strain evidence="10 11">LMG 30640</strain>
    </source>
</reference>
<dbReference type="RefSeq" id="WP_173583997.1">
    <property type="nucleotide sequence ID" value="NZ_WOTB01000018.1"/>
</dbReference>
<comment type="function">
    <text evidence="7">Catalyzes the oxidation of glucose 6-phosphate to 6-phosphogluconolactone.</text>
</comment>
<dbReference type="PRINTS" id="PR00079">
    <property type="entry name" value="G6PDHDRGNASE"/>
</dbReference>
<dbReference type="NCBIfam" id="TIGR00871">
    <property type="entry name" value="zwf"/>
    <property type="match status" value="1"/>
</dbReference>
<keyword evidence="6 7" id="KW-0119">Carbohydrate metabolism</keyword>
<evidence type="ECO:0000313" key="10">
    <source>
        <dbReference type="EMBL" id="NHN85608.1"/>
    </source>
</evidence>
<accession>A0ABX0JUB6</accession>
<evidence type="ECO:0000313" key="11">
    <source>
        <dbReference type="Proteomes" id="UP000635278"/>
    </source>
</evidence>
<dbReference type="Gene3D" id="3.40.50.720">
    <property type="entry name" value="NAD(P)-binding Rossmann-like Domain"/>
    <property type="match status" value="1"/>
</dbReference>
<comment type="pathway">
    <text evidence="1 7">Carbohydrate degradation; pentose phosphate pathway; D-ribulose 5-phosphate from D-glucose 6-phosphate (oxidative stage): step 1/3.</text>
</comment>
<evidence type="ECO:0000256" key="1">
    <source>
        <dbReference type="ARBA" id="ARBA00004937"/>
    </source>
</evidence>
<evidence type="ECO:0000256" key="7">
    <source>
        <dbReference type="HAMAP-Rule" id="MF_00966"/>
    </source>
</evidence>
<dbReference type="Pfam" id="PF00479">
    <property type="entry name" value="G6PD_N"/>
    <property type="match status" value="1"/>
</dbReference>
<dbReference type="Proteomes" id="UP000635278">
    <property type="component" value="Unassembled WGS sequence"/>
</dbReference>
<comment type="similarity">
    <text evidence="2 7">Belongs to the glucose-6-phosphate dehydrogenase family.</text>
</comment>
<evidence type="ECO:0000256" key="5">
    <source>
        <dbReference type="ARBA" id="ARBA00023002"/>
    </source>
</evidence>
<dbReference type="InterPro" id="IPR019796">
    <property type="entry name" value="G6P_DH_AS"/>
</dbReference>
<dbReference type="SUPFAM" id="SSF55347">
    <property type="entry name" value="Glyceraldehyde-3-phosphate dehydrogenase-like, C-terminal domain"/>
    <property type="match status" value="1"/>
</dbReference>
<dbReference type="InterPro" id="IPR022675">
    <property type="entry name" value="G6P_DH_C"/>
</dbReference>
<evidence type="ECO:0000259" key="8">
    <source>
        <dbReference type="Pfam" id="PF00479"/>
    </source>
</evidence>
<gene>
    <name evidence="7 10" type="primary">zwf</name>
    <name evidence="10" type="ORF">GOB93_13295</name>
</gene>
<dbReference type="Gene3D" id="3.30.360.10">
    <property type="entry name" value="Dihydrodipicolinate Reductase, domain 2"/>
    <property type="match status" value="1"/>
</dbReference>
<dbReference type="EMBL" id="WOTB01000018">
    <property type="protein sequence ID" value="NHN85608.1"/>
    <property type="molecule type" value="Genomic_DNA"/>
</dbReference>
<feature type="domain" description="Glucose-6-phosphate dehydrogenase NAD-binding" evidence="8">
    <location>
        <begin position="30"/>
        <end position="207"/>
    </location>
</feature>
<evidence type="ECO:0000256" key="3">
    <source>
        <dbReference type="ARBA" id="ARBA00022526"/>
    </source>
</evidence>
<dbReference type="PIRSF" id="PIRSF000110">
    <property type="entry name" value="G6PD"/>
    <property type="match status" value="1"/>
</dbReference>
<evidence type="ECO:0000256" key="4">
    <source>
        <dbReference type="ARBA" id="ARBA00022857"/>
    </source>
</evidence>
<evidence type="ECO:0000259" key="9">
    <source>
        <dbReference type="Pfam" id="PF02781"/>
    </source>
</evidence>
<dbReference type="PANTHER" id="PTHR23429">
    <property type="entry name" value="GLUCOSE-6-PHOSPHATE 1-DEHYDROGENASE G6PD"/>
    <property type="match status" value="1"/>
</dbReference>
<dbReference type="InterPro" id="IPR001282">
    <property type="entry name" value="G6P_DH"/>
</dbReference>
<feature type="binding site" evidence="7">
    <location>
        <position position="67"/>
    </location>
    <ligand>
        <name>NADP(+)</name>
        <dbReference type="ChEBI" id="CHEBI:58349"/>
    </ligand>
</feature>
<name>A0ABX0JUB6_9PROT</name>
<keyword evidence="5 7" id="KW-0560">Oxidoreductase</keyword>
<protein>
    <recommendedName>
        <fullName evidence="7">Glucose-6-phosphate 1-dehydrogenase</fullName>
        <shortName evidence="7">G6PD</shortName>
        <ecNumber evidence="7">1.1.1.49</ecNumber>
    </recommendedName>
</protein>
<sequence>MAENAGQDTTAHAAISRVTDESHSLSFDYVIIGVTGDLTMRKLLPAFYERFRLGEIALDTRIIGVARSALSTETYRERAREALVEFAFSASQDRDGVTAFLDLVHYVSLDASDRAASGWSLLEALLATHADRVRVFYVATAPKLYVLTADAIAAHGLITEATRIVLEKPIGTDLASAKAINDGVGRHFREEQIFRIDHYLGKQTVQNILALRFANPILERVWNADSIAQVQITAAETVGVGKRGPYYDTAGALRDMVQNHLLQILSLVAMEPPTALSATDLRDEKLKILRALKPMDPDTIARDTVRAQYVAGEIGGKPVDGYLDDLGVAASNTETFLAIRAEVRTTRWAGVPFYLRTGKRMARKESEVVIEFRPQPWAIFSEPPKPDRLVIRIQPDEGVSLSLASKDPRAAGFGLHEAVLDVSYAKAFGTRYPDSYEDLLMAVVRGDQVLFIRRDEVQASWRWIEPILDGWADNIRPMETYPAGSCGPSSSDDLLRDDGFSWKEKI</sequence>
<feature type="active site" description="Proton acceptor" evidence="7">
    <location>
        <position position="260"/>
    </location>
</feature>
<feature type="binding site" evidence="7">
    <location>
        <position position="255"/>
    </location>
    <ligand>
        <name>substrate</name>
    </ligand>
</feature>
<dbReference type="NCBIfam" id="NF009492">
    <property type="entry name" value="PRK12853.1-3"/>
    <property type="match status" value="1"/>
</dbReference>
<dbReference type="InterPro" id="IPR022674">
    <property type="entry name" value="G6P_DH_NAD-bd"/>
</dbReference>
<feature type="binding site" evidence="7">
    <location>
        <position position="202"/>
    </location>
    <ligand>
        <name>substrate</name>
    </ligand>
</feature>
<keyword evidence="4 7" id="KW-0521">NADP</keyword>
<keyword evidence="11" id="KW-1185">Reference proteome</keyword>
<feature type="binding site" evidence="7">
    <location>
        <position position="168"/>
    </location>
    <ligand>
        <name>NADP(+)</name>
        <dbReference type="ChEBI" id="CHEBI:58349"/>
    </ligand>
</feature>
<dbReference type="SUPFAM" id="SSF51735">
    <property type="entry name" value="NAD(P)-binding Rossmann-fold domains"/>
    <property type="match status" value="1"/>
</dbReference>
<comment type="catalytic activity">
    <reaction evidence="7">
        <text>D-glucose 6-phosphate + NADP(+) = 6-phospho-D-glucono-1,5-lactone + NADPH + H(+)</text>
        <dbReference type="Rhea" id="RHEA:15841"/>
        <dbReference type="ChEBI" id="CHEBI:15378"/>
        <dbReference type="ChEBI" id="CHEBI:57783"/>
        <dbReference type="ChEBI" id="CHEBI:57955"/>
        <dbReference type="ChEBI" id="CHEBI:58349"/>
        <dbReference type="ChEBI" id="CHEBI:61548"/>
        <dbReference type="EC" id="1.1.1.49"/>
    </reaction>
</comment>
<dbReference type="EC" id="1.1.1.49" evidence="7"/>
<keyword evidence="3 7" id="KW-0313">Glucose metabolism</keyword>
<organism evidence="10 11">
    <name type="scientific">Acetobacter musti</name>
    <dbReference type="NCBI Taxonomy" id="864732"/>
    <lineage>
        <taxon>Bacteria</taxon>
        <taxon>Pseudomonadati</taxon>
        <taxon>Pseudomonadota</taxon>
        <taxon>Alphaproteobacteria</taxon>
        <taxon>Acetobacterales</taxon>
        <taxon>Acetobacteraceae</taxon>
        <taxon>Acetobacter</taxon>
    </lineage>
</organism>
<dbReference type="PROSITE" id="PS00069">
    <property type="entry name" value="G6P_DEHYDROGENASE"/>
    <property type="match status" value="1"/>
</dbReference>
<evidence type="ECO:0000256" key="2">
    <source>
        <dbReference type="ARBA" id="ARBA00009975"/>
    </source>
</evidence>
<comment type="caution">
    <text evidence="7">Lacks conserved residue(s) required for the propagation of feature annotation.</text>
</comment>
<proteinExistence type="inferred from homology"/>
<feature type="binding site" evidence="7">
    <location>
        <position position="198"/>
    </location>
    <ligand>
        <name>substrate</name>
    </ligand>
</feature>
<dbReference type="PANTHER" id="PTHR23429:SF0">
    <property type="entry name" value="GLUCOSE-6-PHOSPHATE 1-DEHYDROGENASE"/>
    <property type="match status" value="1"/>
</dbReference>
<dbReference type="Pfam" id="PF02781">
    <property type="entry name" value="G6PD_C"/>
    <property type="match status" value="1"/>
</dbReference>
<dbReference type="InterPro" id="IPR036291">
    <property type="entry name" value="NAD(P)-bd_dom_sf"/>
</dbReference>
<feature type="binding site" evidence="7">
    <location>
        <position position="236"/>
    </location>
    <ligand>
        <name>substrate</name>
    </ligand>
</feature>
<dbReference type="HAMAP" id="MF_00966">
    <property type="entry name" value="G6PD"/>
    <property type="match status" value="1"/>
</dbReference>
<evidence type="ECO:0000256" key="6">
    <source>
        <dbReference type="ARBA" id="ARBA00023277"/>
    </source>
</evidence>
<comment type="caution">
    <text evidence="10">The sequence shown here is derived from an EMBL/GenBank/DDBJ whole genome shotgun (WGS) entry which is preliminary data.</text>
</comment>
<feature type="binding site" evidence="7">
    <location>
        <position position="364"/>
    </location>
    <ligand>
        <name>substrate</name>
    </ligand>
</feature>
<feature type="binding site" evidence="7">
    <location>
        <position position="359"/>
    </location>
    <ligand>
        <name>substrate</name>
    </ligand>
</feature>
<feature type="domain" description="Glucose-6-phosphate dehydrogenase C-terminal" evidence="9">
    <location>
        <begin position="209"/>
        <end position="503"/>
    </location>
</feature>